<reference evidence="11" key="1">
    <citation type="journal article" date="2020" name="Stud. Mycol.">
        <title>101 Dothideomycetes genomes: a test case for predicting lifestyles and emergence of pathogens.</title>
        <authorList>
            <person name="Haridas S."/>
            <person name="Albert R."/>
            <person name="Binder M."/>
            <person name="Bloem J."/>
            <person name="Labutti K."/>
            <person name="Salamov A."/>
            <person name="Andreopoulos B."/>
            <person name="Baker S."/>
            <person name="Barry K."/>
            <person name="Bills G."/>
            <person name="Bluhm B."/>
            <person name="Cannon C."/>
            <person name="Castanera R."/>
            <person name="Culley D."/>
            <person name="Daum C."/>
            <person name="Ezra D."/>
            <person name="Gonzalez J."/>
            <person name="Henrissat B."/>
            <person name="Kuo A."/>
            <person name="Liang C."/>
            <person name="Lipzen A."/>
            <person name="Lutzoni F."/>
            <person name="Magnuson J."/>
            <person name="Mondo S."/>
            <person name="Nolan M."/>
            <person name="Ohm R."/>
            <person name="Pangilinan J."/>
            <person name="Park H.-J."/>
            <person name="Ramirez L."/>
            <person name="Alfaro M."/>
            <person name="Sun H."/>
            <person name="Tritt A."/>
            <person name="Yoshinaga Y."/>
            <person name="Zwiers L.-H."/>
            <person name="Turgeon B."/>
            <person name="Goodwin S."/>
            <person name="Spatafora J."/>
            <person name="Crous P."/>
            <person name="Grigoriev I."/>
        </authorList>
    </citation>
    <scope>NUCLEOTIDE SEQUENCE</scope>
    <source>
        <strain evidence="11">Tuck. ex Michener</strain>
    </source>
</reference>
<feature type="domain" description="Zinc finger C2H2 LYAR-type" evidence="10">
    <location>
        <begin position="30"/>
        <end position="57"/>
    </location>
</feature>
<proteinExistence type="inferred from homology"/>
<dbReference type="GO" id="GO:0003677">
    <property type="term" value="F:DNA binding"/>
    <property type="evidence" value="ECO:0007669"/>
    <property type="project" value="InterPro"/>
</dbReference>
<keyword evidence="5" id="KW-0862">Zinc</keyword>
<dbReference type="PROSITE" id="PS51804">
    <property type="entry name" value="ZF_C2HC_LYAR"/>
    <property type="match status" value="2"/>
</dbReference>
<comment type="similarity">
    <text evidence="7">Belongs to the UPF0743 family.</text>
</comment>
<keyword evidence="2" id="KW-0479">Metal-binding</keyword>
<dbReference type="AlphaFoldDB" id="A0A6A6HM31"/>
<evidence type="ECO:0000259" key="10">
    <source>
        <dbReference type="Pfam" id="PF08790"/>
    </source>
</evidence>
<dbReference type="FunFam" id="3.30.1490.490:FF:000001">
    <property type="entry name" value="cell growth-regulating nucleolar protein-like"/>
    <property type="match status" value="1"/>
</dbReference>
<dbReference type="GO" id="GO:0005730">
    <property type="term" value="C:nucleolus"/>
    <property type="evidence" value="ECO:0007669"/>
    <property type="project" value="TreeGrafter"/>
</dbReference>
<evidence type="ECO:0000256" key="1">
    <source>
        <dbReference type="ARBA" id="ARBA00004123"/>
    </source>
</evidence>
<evidence type="ECO:0000256" key="6">
    <source>
        <dbReference type="ARBA" id="ARBA00023242"/>
    </source>
</evidence>
<evidence type="ECO:0000256" key="8">
    <source>
        <dbReference type="PROSITE-ProRule" id="PRU01145"/>
    </source>
</evidence>
<evidence type="ECO:0000256" key="4">
    <source>
        <dbReference type="ARBA" id="ARBA00022771"/>
    </source>
</evidence>
<keyword evidence="12" id="KW-1185">Reference proteome</keyword>
<accession>A0A6A6HM31</accession>
<comment type="subcellular location">
    <subcellularLocation>
        <location evidence="1">Nucleus</location>
    </subcellularLocation>
</comment>
<evidence type="ECO:0000256" key="3">
    <source>
        <dbReference type="ARBA" id="ARBA00022737"/>
    </source>
</evidence>
<feature type="compositionally biased region" description="Gly residues" evidence="9">
    <location>
        <begin position="478"/>
        <end position="493"/>
    </location>
</feature>
<evidence type="ECO:0000313" key="11">
    <source>
        <dbReference type="EMBL" id="KAF2239206.1"/>
    </source>
</evidence>
<feature type="compositionally biased region" description="Basic residues" evidence="9">
    <location>
        <begin position="385"/>
        <end position="397"/>
    </location>
</feature>
<evidence type="ECO:0000256" key="7">
    <source>
        <dbReference type="ARBA" id="ARBA00061084"/>
    </source>
</evidence>
<keyword evidence="3" id="KW-0677">Repeat</keyword>
<gene>
    <name evidence="11" type="ORF">EV356DRAFT_166410</name>
</gene>
<dbReference type="InterPro" id="IPR039999">
    <property type="entry name" value="LYAR"/>
</dbReference>
<feature type="compositionally biased region" description="Low complexity" evidence="9">
    <location>
        <begin position="69"/>
        <end position="78"/>
    </location>
</feature>
<evidence type="ECO:0000256" key="2">
    <source>
        <dbReference type="ARBA" id="ARBA00022723"/>
    </source>
</evidence>
<evidence type="ECO:0000313" key="12">
    <source>
        <dbReference type="Proteomes" id="UP000800092"/>
    </source>
</evidence>
<organism evidence="11 12">
    <name type="scientific">Viridothelium virens</name>
    <name type="common">Speckled blister lichen</name>
    <name type="synonym">Trypethelium virens</name>
    <dbReference type="NCBI Taxonomy" id="1048519"/>
    <lineage>
        <taxon>Eukaryota</taxon>
        <taxon>Fungi</taxon>
        <taxon>Dikarya</taxon>
        <taxon>Ascomycota</taxon>
        <taxon>Pezizomycotina</taxon>
        <taxon>Dothideomycetes</taxon>
        <taxon>Dothideomycetes incertae sedis</taxon>
        <taxon>Trypetheliales</taxon>
        <taxon>Trypetheliaceae</taxon>
        <taxon>Viridothelium</taxon>
    </lineage>
</organism>
<dbReference type="Pfam" id="PF08790">
    <property type="entry name" value="zf-LYAR"/>
    <property type="match status" value="1"/>
</dbReference>
<feature type="region of interest" description="Disordered" evidence="9">
    <location>
        <begin position="221"/>
        <end position="438"/>
    </location>
</feature>
<feature type="compositionally biased region" description="Low complexity" evidence="9">
    <location>
        <begin position="424"/>
        <end position="438"/>
    </location>
</feature>
<dbReference type="SUPFAM" id="SSF57667">
    <property type="entry name" value="beta-beta-alpha zinc fingers"/>
    <property type="match status" value="2"/>
</dbReference>
<name>A0A6A6HM31_VIRVR</name>
<dbReference type="GO" id="GO:0006364">
    <property type="term" value="P:rRNA processing"/>
    <property type="evidence" value="ECO:0007669"/>
    <property type="project" value="TreeGrafter"/>
</dbReference>
<dbReference type="Proteomes" id="UP000800092">
    <property type="component" value="Unassembled WGS sequence"/>
</dbReference>
<feature type="region of interest" description="Disordered" evidence="9">
    <location>
        <begin position="62"/>
        <end position="88"/>
    </location>
</feature>
<sequence length="523" mass="58256">MVSFSCENCGDVLTKKKLDSHRNQCYGATFTCLDCMVHFQGTDYRSHTSCISEAQKYQGALYKDKKSKSQSQSQSQPKTPTNEQSRALVPHKAYVEDAPDLETNGTVAVIDVPPRAPSPPPAAAAIQGQPVNVFDFLITDDTPSATKTSLPPVVEAHLIDDKAHESVISDQPPAYTPVYHSQFMYSQPPPAPMDYGYSYGSDPLEPSFERYDSYADLPSAHQQYVTPAPKRERDTSSQRDGENDRKKGSKSEKRRKRNHVESLDLSLVKSASQDEVMTDAPPPLHSGLTGGLNRLMSRAGLPPSPEYSGEASGPSPTKPRQLKKDRPKNDKKDKAKSKKTKSEKSHSGSQDKDTQSRKTSASSTTHSSRHHHQRSDRSQADDNGKRHHHHHHRHSPHHSNSPPHPPRQQQLKAIEYPKSETSAPTQPQSQQQNQLIPYYQPNDRATHFLSFVNKGPDSERGCSMNKALKRWHRERGSEGGGGSQGGSGRGGGAARSEKWEEEKELWKSLRLRRNERGEIVVFI</sequence>
<feature type="region of interest" description="Disordered" evidence="9">
    <location>
        <begin position="470"/>
        <end position="500"/>
    </location>
</feature>
<feature type="compositionally biased region" description="Basic and acidic residues" evidence="9">
    <location>
        <begin position="229"/>
        <end position="251"/>
    </location>
</feature>
<evidence type="ECO:0000256" key="9">
    <source>
        <dbReference type="SAM" id="MobiDB-lite"/>
    </source>
</evidence>
<dbReference type="EMBL" id="ML991773">
    <property type="protein sequence ID" value="KAF2239206.1"/>
    <property type="molecule type" value="Genomic_DNA"/>
</dbReference>
<keyword evidence="6" id="KW-0539">Nucleus</keyword>
<dbReference type="PANTHER" id="PTHR13100:SF10">
    <property type="entry name" value="CELL GROWTH-REGULATING NUCLEOLAR PROTEIN"/>
    <property type="match status" value="1"/>
</dbReference>
<dbReference type="InterPro" id="IPR036236">
    <property type="entry name" value="Znf_C2H2_sf"/>
</dbReference>
<dbReference type="PANTHER" id="PTHR13100">
    <property type="entry name" value="CELL GROWTH-REGULATING NUCLEOLAR PROTEIN LYAR"/>
    <property type="match status" value="1"/>
</dbReference>
<feature type="compositionally biased region" description="Low complexity" evidence="9">
    <location>
        <begin position="357"/>
        <end position="366"/>
    </location>
</feature>
<dbReference type="Gene3D" id="3.30.1490.490">
    <property type="match status" value="1"/>
</dbReference>
<feature type="compositionally biased region" description="Basic and acidic residues" evidence="9">
    <location>
        <begin position="340"/>
        <end position="356"/>
    </location>
</feature>
<feature type="compositionally biased region" description="Basic and acidic residues" evidence="9">
    <location>
        <begin position="375"/>
        <end position="384"/>
    </location>
</feature>
<dbReference type="GO" id="GO:0000122">
    <property type="term" value="P:negative regulation of transcription by RNA polymerase II"/>
    <property type="evidence" value="ECO:0007669"/>
    <property type="project" value="TreeGrafter"/>
</dbReference>
<evidence type="ECO:0000256" key="5">
    <source>
        <dbReference type="ARBA" id="ARBA00022833"/>
    </source>
</evidence>
<dbReference type="OrthoDB" id="21474at2759"/>
<dbReference type="GO" id="GO:0008270">
    <property type="term" value="F:zinc ion binding"/>
    <property type="evidence" value="ECO:0007669"/>
    <property type="project" value="UniProtKB-KW"/>
</dbReference>
<protein>
    <recommendedName>
        <fullName evidence="10">Zinc finger C2H2 LYAR-type domain-containing protein</fullName>
    </recommendedName>
</protein>
<feature type="compositionally biased region" description="Basic and acidic residues" evidence="9">
    <location>
        <begin position="322"/>
        <end position="333"/>
    </location>
</feature>
<keyword evidence="4 8" id="KW-0863">Zinc-finger</keyword>
<dbReference type="InterPro" id="IPR014898">
    <property type="entry name" value="Znf_C2H2_LYAR"/>
</dbReference>